<dbReference type="InterPro" id="IPR006530">
    <property type="entry name" value="YD"/>
</dbReference>
<dbReference type="Pfam" id="PF05593">
    <property type="entry name" value="RHS_repeat"/>
    <property type="match status" value="2"/>
</dbReference>
<sequence>MKLSATDGALTSEATVNILVNPPAAVSGGWILSPAFDGKVTGQAPVTLVAGITLQSGVLTMWPASDENSVTTLNANTVGTGPLATIDATLLPNGEYWLRLQAVNSTGAAQVSLVRFYATGEYKPGRVTATVTDFTVPLAGLPIQIQRTYDSLERQFQGDFGYGWKLGVSALRFEVGPSSDVTLTINGQRKTFYFTPEGSIFAWYTPKYTGEPGFYGSLTSTGDTCSGVLLRTGNQWICGLADDTYKSTGWKYTDPAGREYTIAADKTLTSLKDLNGNTLTIAADGITSSAGNLKVAFVRDAQGRITKITDPLGKQYLYGYNTTGELTSVTYPSLTTPSGYTYDPGHLLKTETDPRGNVAGTTIYDAAGRLQSVTDAAGNTTQYAY</sequence>
<accession>A0A7S7SHY0</accession>
<dbReference type="Pfam" id="PF20148">
    <property type="entry name" value="DUF6531"/>
    <property type="match status" value="1"/>
</dbReference>
<proteinExistence type="predicted"/>
<evidence type="ECO:0000313" key="2">
    <source>
        <dbReference type="EMBL" id="QOY86407.1"/>
    </source>
</evidence>
<dbReference type="Proteomes" id="UP000593892">
    <property type="component" value="Chromosome"/>
</dbReference>
<evidence type="ECO:0000313" key="3">
    <source>
        <dbReference type="Proteomes" id="UP000593892"/>
    </source>
</evidence>
<feature type="domain" description="DUF6531" evidence="1">
    <location>
        <begin position="125"/>
        <end position="169"/>
    </location>
</feature>
<protein>
    <submittedName>
        <fullName evidence="2">RHS repeat protein</fullName>
    </submittedName>
</protein>
<reference evidence="2 3" key="1">
    <citation type="submission" date="2020-10" db="EMBL/GenBank/DDBJ databases">
        <title>Complete genome sequence of Paludibaculum fermentans P105T, a facultatively anaerobic acidobacterium capable of dissimilatory Fe(III) reduction.</title>
        <authorList>
            <person name="Dedysh S.N."/>
            <person name="Beletsky A.V."/>
            <person name="Kulichevskaya I.S."/>
            <person name="Mardanov A.V."/>
            <person name="Ravin N.V."/>
        </authorList>
    </citation>
    <scope>NUCLEOTIDE SEQUENCE [LARGE SCALE GENOMIC DNA]</scope>
    <source>
        <strain evidence="2 3">P105</strain>
    </source>
</reference>
<dbReference type="EMBL" id="CP063849">
    <property type="protein sequence ID" value="QOY86407.1"/>
    <property type="molecule type" value="Genomic_DNA"/>
</dbReference>
<gene>
    <name evidence="2" type="ORF">IRI77_26895</name>
</gene>
<dbReference type="KEGG" id="pfer:IRI77_26895"/>
<organism evidence="2 3">
    <name type="scientific">Paludibaculum fermentans</name>
    <dbReference type="NCBI Taxonomy" id="1473598"/>
    <lineage>
        <taxon>Bacteria</taxon>
        <taxon>Pseudomonadati</taxon>
        <taxon>Acidobacteriota</taxon>
        <taxon>Terriglobia</taxon>
        <taxon>Bryobacterales</taxon>
        <taxon>Bryobacteraceae</taxon>
        <taxon>Paludibaculum</taxon>
    </lineage>
</organism>
<name>A0A7S7SHY0_PALFE</name>
<dbReference type="RefSeq" id="WP_194448076.1">
    <property type="nucleotide sequence ID" value="NZ_CP063849.1"/>
</dbReference>
<dbReference type="NCBIfam" id="TIGR01643">
    <property type="entry name" value="YD_repeat_2x"/>
    <property type="match status" value="2"/>
</dbReference>
<dbReference type="InterPro" id="IPR045351">
    <property type="entry name" value="DUF6531"/>
</dbReference>
<keyword evidence="3" id="KW-1185">Reference proteome</keyword>
<dbReference type="AlphaFoldDB" id="A0A7S7SHY0"/>
<evidence type="ECO:0000259" key="1">
    <source>
        <dbReference type="Pfam" id="PF20148"/>
    </source>
</evidence>
<dbReference type="Gene3D" id="2.180.10.10">
    <property type="entry name" value="RHS repeat-associated core"/>
    <property type="match status" value="1"/>
</dbReference>
<dbReference type="InterPro" id="IPR031325">
    <property type="entry name" value="RHS_repeat"/>
</dbReference>